<organism evidence="1 2">
    <name type="scientific">Novosphingobium fuchskuhlense</name>
    <dbReference type="NCBI Taxonomy" id="1117702"/>
    <lineage>
        <taxon>Bacteria</taxon>
        <taxon>Pseudomonadati</taxon>
        <taxon>Pseudomonadota</taxon>
        <taxon>Alphaproteobacteria</taxon>
        <taxon>Sphingomonadales</taxon>
        <taxon>Sphingomonadaceae</taxon>
        <taxon>Novosphingobium</taxon>
    </lineage>
</organism>
<dbReference type="EMBL" id="LLZS01000007">
    <property type="protein sequence ID" value="KUR71143.1"/>
    <property type="molecule type" value="Genomic_DNA"/>
</dbReference>
<gene>
    <name evidence="1" type="ORF">AQZ52_10750</name>
</gene>
<dbReference type="Pfam" id="PF06676">
    <property type="entry name" value="DUF1178"/>
    <property type="match status" value="1"/>
</dbReference>
<proteinExistence type="predicted"/>
<reference evidence="1 2" key="1">
    <citation type="submission" date="2015-10" db="EMBL/GenBank/DDBJ databases">
        <title>Draft genome sequence of Novosphingobium fuchskuhlense DSM 25065 isolated from a surface water sample of the southwest basin of Lake Grosse Fuchskuhle.</title>
        <authorList>
            <person name="Ruckert C."/>
            <person name="Winkler A."/>
            <person name="Glaeser J."/>
            <person name="Grossart H.-P."/>
            <person name="Kalinowski J."/>
            <person name="Glaeser S."/>
        </authorList>
    </citation>
    <scope>NUCLEOTIDE SEQUENCE [LARGE SCALE GENOMIC DNA]</scope>
    <source>
        <strain evidence="1 2">FNE08-7</strain>
    </source>
</reference>
<name>A0A117UUL8_9SPHN</name>
<dbReference type="InterPro" id="IPR009562">
    <property type="entry name" value="DUF1178"/>
</dbReference>
<comment type="caution">
    <text evidence="1">The sequence shown here is derived from an EMBL/GenBank/DDBJ whole genome shotgun (WGS) entry which is preliminary data.</text>
</comment>
<accession>A0A117UUL8</accession>
<keyword evidence="2" id="KW-1185">Reference proteome</keyword>
<sequence>MIVFDLECRAGGHRFEGWFASSEDFAGQQARGLVTCPVCGAPEVDKALSAPRLSRKSNQLPASMPVPAAPPVDVPVASAPLPPEAVAMLKAVAAAQSEMLKASTWVGKNFAEDARAMHYGEKDPALIHGQASPAEVQGLIEEGVPVAPVLVPIVPPGEVN</sequence>
<dbReference type="RefSeq" id="WP_067910295.1">
    <property type="nucleotide sequence ID" value="NZ_KQ954245.1"/>
</dbReference>
<dbReference type="PIRSF" id="PIRSF032131">
    <property type="entry name" value="UCP032131"/>
    <property type="match status" value="1"/>
</dbReference>
<protein>
    <submittedName>
        <fullName evidence="1">Uncharacterized protein</fullName>
    </submittedName>
</protein>
<evidence type="ECO:0000313" key="2">
    <source>
        <dbReference type="Proteomes" id="UP000058012"/>
    </source>
</evidence>
<dbReference type="STRING" id="1117702.AQZ52_10750"/>
<dbReference type="Proteomes" id="UP000058012">
    <property type="component" value="Unassembled WGS sequence"/>
</dbReference>
<dbReference type="OrthoDB" id="9799894at2"/>
<evidence type="ECO:0000313" key="1">
    <source>
        <dbReference type="EMBL" id="KUR71143.1"/>
    </source>
</evidence>
<dbReference type="AlphaFoldDB" id="A0A117UUL8"/>